<dbReference type="EMBL" id="BJCF01000010">
    <property type="protein sequence ID" value="GCL41624.1"/>
    <property type="molecule type" value="Genomic_DNA"/>
</dbReference>
<dbReference type="PANTHER" id="PTHR35586:SF1">
    <property type="entry name" value="SLL1691 PROTEIN"/>
    <property type="match status" value="1"/>
</dbReference>
<evidence type="ECO:0000313" key="2">
    <source>
        <dbReference type="EMBL" id="GCL41624.1"/>
    </source>
</evidence>
<accession>A0A480AHR3</accession>
<gene>
    <name evidence="2" type="ORF">NIES80_13200</name>
</gene>
<comment type="caution">
    <text evidence="2">The sequence shown here is derived from an EMBL/GenBank/DDBJ whole genome shotgun (WGS) entry which is preliminary data.</text>
</comment>
<dbReference type="RefSeq" id="WP_137907327.1">
    <property type="nucleotide sequence ID" value="NZ_BJCF01000010.1"/>
</dbReference>
<dbReference type="InterPro" id="IPR025587">
    <property type="entry name" value="DUF4351"/>
</dbReference>
<name>A0A480AHR3_9CYAN</name>
<protein>
    <recommendedName>
        <fullName evidence="1">DUF4351 domain-containing protein</fullName>
    </recommendedName>
</protein>
<feature type="domain" description="DUF4351" evidence="1">
    <location>
        <begin position="257"/>
        <end position="315"/>
    </location>
</feature>
<reference evidence="3" key="1">
    <citation type="submission" date="2019-02" db="EMBL/GenBank/DDBJ databases">
        <title>Draft genome sequence of Dolichospermum planctonicum NIES-80.</title>
        <authorList>
            <person name="Yamaguchi H."/>
            <person name="Suzuki S."/>
            <person name="Kawachi M."/>
        </authorList>
    </citation>
    <scope>NUCLEOTIDE SEQUENCE [LARGE SCALE GENOMIC DNA]</scope>
    <source>
        <strain evidence="3">NIES-80</strain>
    </source>
</reference>
<organism evidence="2 3">
    <name type="scientific">Dolichospermum planctonicum</name>
    <dbReference type="NCBI Taxonomy" id="136072"/>
    <lineage>
        <taxon>Bacteria</taxon>
        <taxon>Bacillati</taxon>
        <taxon>Cyanobacteriota</taxon>
        <taxon>Cyanophyceae</taxon>
        <taxon>Nostocales</taxon>
        <taxon>Aphanizomenonaceae</taxon>
        <taxon>Dolichospermum</taxon>
    </lineage>
</organism>
<sequence>MNKNEITANYDESWKEALNEYFDSFLSFFFPVAYKAIDWTKPPESLDKELQEITASSATEKRIADKLYKVWLLDKTQVWILIHIEIQSQYDVDFQERMYTYNYRAFDLYHQFVVSLAILGDTSSTWRPNSYHQAMLDCELSLKFPIAKLLDYESRWNELESSDNPFAIIVMAHLKTKATTGNLAEREQWKWTLVRGLYERGLTKEKIVNLFKIIDKMMTLPKELQQGLVAKIKHLEEENQMPFISPTEELAMERGVERGIEQGEQQLIFRQLNRRIGRIESSFIETIRTLTIDQLELLGEALLDFSTVTDLEQWLENNSEF</sequence>
<dbReference type="PANTHER" id="PTHR35586">
    <property type="entry name" value="SLL1691 PROTEIN"/>
    <property type="match status" value="1"/>
</dbReference>
<dbReference type="Pfam" id="PF14261">
    <property type="entry name" value="DUF4351"/>
    <property type="match status" value="1"/>
</dbReference>
<evidence type="ECO:0000313" key="3">
    <source>
        <dbReference type="Proteomes" id="UP000299367"/>
    </source>
</evidence>
<proteinExistence type="predicted"/>
<evidence type="ECO:0000259" key="1">
    <source>
        <dbReference type="Pfam" id="PF14261"/>
    </source>
</evidence>
<dbReference type="OrthoDB" id="569771at2"/>
<dbReference type="Proteomes" id="UP000299367">
    <property type="component" value="Unassembled WGS sequence"/>
</dbReference>
<dbReference type="AlphaFoldDB" id="A0A480AHR3"/>